<gene>
    <name evidence="11" type="ORF">Bealeia1_00946</name>
</gene>
<evidence type="ECO:0000256" key="3">
    <source>
        <dbReference type="ARBA" id="ARBA00022679"/>
    </source>
</evidence>
<comment type="catalytic activity">
    <reaction evidence="7">
        <text>adenosine + H2O + H(+) = inosine + NH4(+)</text>
        <dbReference type="Rhea" id="RHEA:24408"/>
        <dbReference type="ChEBI" id="CHEBI:15377"/>
        <dbReference type="ChEBI" id="CHEBI:15378"/>
        <dbReference type="ChEBI" id="CHEBI:16335"/>
        <dbReference type="ChEBI" id="CHEBI:17596"/>
        <dbReference type="ChEBI" id="CHEBI:28938"/>
        <dbReference type="EC" id="3.5.4.4"/>
    </reaction>
    <physiologicalReaction direction="left-to-right" evidence="7">
        <dbReference type="Rhea" id="RHEA:24409"/>
    </physiologicalReaction>
</comment>
<evidence type="ECO:0000313" key="11">
    <source>
        <dbReference type="EMBL" id="WVX66761.1"/>
    </source>
</evidence>
<dbReference type="InterPro" id="IPR003730">
    <property type="entry name" value="Cu_polyphenol_OxRdtase"/>
</dbReference>
<organism evidence="11 12">
    <name type="scientific">Candidatus Bealeia paramacronuclearis</name>
    <dbReference type="NCBI Taxonomy" id="1921001"/>
    <lineage>
        <taxon>Bacteria</taxon>
        <taxon>Pseudomonadati</taxon>
        <taxon>Pseudomonadota</taxon>
        <taxon>Alphaproteobacteria</taxon>
        <taxon>Holosporales</taxon>
        <taxon>Holosporaceae</taxon>
        <taxon>Candidatus Bealeia</taxon>
    </lineage>
</organism>
<dbReference type="NCBIfam" id="TIGR00726">
    <property type="entry name" value="peptidoglycan editing factor PgeF"/>
    <property type="match status" value="1"/>
</dbReference>
<dbReference type="PANTHER" id="PTHR30616:SF2">
    <property type="entry name" value="PURINE NUCLEOSIDE PHOSPHORYLASE LACC1"/>
    <property type="match status" value="1"/>
</dbReference>
<evidence type="ECO:0000256" key="5">
    <source>
        <dbReference type="ARBA" id="ARBA00022801"/>
    </source>
</evidence>
<name>A0ABZ2C3M4_9PROT</name>
<comment type="catalytic activity">
    <reaction evidence="8">
        <text>adenosine + phosphate = alpha-D-ribose 1-phosphate + adenine</text>
        <dbReference type="Rhea" id="RHEA:27642"/>
        <dbReference type="ChEBI" id="CHEBI:16335"/>
        <dbReference type="ChEBI" id="CHEBI:16708"/>
        <dbReference type="ChEBI" id="CHEBI:43474"/>
        <dbReference type="ChEBI" id="CHEBI:57720"/>
        <dbReference type="EC" id="2.4.2.1"/>
    </reaction>
    <physiologicalReaction direction="left-to-right" evidence="8">
        <dbReference type="Rhea" id="RHEA:27643"/>
    </physiologicalReaction>
</comment>
<keyword evidence="5" id="KW-0378">Hydrolase</keyword>
<sequence>MIHTSPELLKFPDIQHGFFEQSATEMPSLNCAFVNSESAEQVHAQRQFMIKIMRGEETPLLTLKQIHSATVHIVESTSQILPEGDALVTRRKNIALGVLTADCGPVIFADPTNEVIGIAHAGWRGAMAGILGKTIKAMESLGAERDSLYAILGPTIQQSHYEVGSEFEELLGSDAHLFLKKSQKDGHFYFDLPHYIVMELEKLGVASPYNLALNTFTGNFFSRRKALQKSQHPLFKGLCNLSAIAMS</sequence>
<comment type="catalytic activity">
    <reaction evidence="9">
        <text>S-methyl-5'-thioadenosine + phosphate = 5-(methylsulfanyl)-alpha-D-ribose 1-phosphate + adenine</text>
        <dbReference type="Rhea" id="RHEA:11852"/>
        <dbReference type="ChEBI" id="CHEBI:16708"/>
        <dbReference type="ChEBI" id="CHEBI:17509"/>
        <dbReference type="ChEBI" id="CHEBI:43474"/>
        <dbReference type="ChEBI" id="CHEBI:58533"/>
        <dbReference type="EC" id="2.4.2.28"/>
    </reaction>
    <physiologicalReaction direction="left-to-right" evidence="9">
        <dbReference type="Rhea" id="RHEA:11853"/>
    </physiologicalReaction>
</comment>
<dbReference type="InterPro" id="IPR038371">
    <property type="entry name" value="Cu_polyphenol_OxRdtase_sf"/>
</dbReference>
<dbReference type="InterPro" id="IPR011324">
    <property type="entry name" value="Cytotoxic_necrot_fac-like_cat"/>
</dbReference>
<dbReference type="Proteomes" id="UP001330434">
    <property type="component" value="Chromosome"/>
</dbReference>
<reference evidence="11 12" key="1">
    <citation type="journal article" date="2024" name="Environ. Microbiol.">
        <title>Novel evolutionary insights on the interactions of the Holosporales (Alphaproteobacteria) with eukaryotic hosts from comparative genomics.</title>
        <authorList>
            <person name="Giovannini M."/>
            <person name="Petroni G."/>
            <person name="Castelli M."/>
        </authorList>
    </citation>
    <scope>NUCLEOTIDE SEQUENCE [LARGE SCALE GENOMIC DNA]</scope>
    <source>
        <strain evidence="11 12">US_Bl 15I1</strain>
    </source>
</reference>
<dbReference type="RefSeq" id="WP_331255585.1">
    <property type="nucleotide sequence ID" value="NZ_CP133270.1"/>
</dbReference>
<dbReference type="SUPFAM" id="SSF64438">
    <property type="entry name" value="CNF1/YfiH-like putative cysteine hydrolases"/>
    <property type="match status" value="1"/>
</dbReference>
<comment type="catalytic activity">
    <reaction evidence="1">
        <text>inosine + phosphate = alpha-D-ribose 1-phosphate + hypoxanthine</text>
        <dbReference type="Rhea" id="RHEA:27646"/>
        <dbReference type="ChEBI" id="CHEBI:17368"/>
        <dbReference type="ChEBI" id="CHEBI:17596"/>
        <dbReference type="ChEBI" id="CHEBI:43474"/>
        <dbReference type="ChEBI" id="CHEBI:57720"/>
        <dbReference type="EC" id="2.4.2.1"/>
    </reaction>
    <physiologicalReaction direction="left-to-right" evidence="1">
        <dbReference type="Rhea" id="RHEA:27647"/>
    </physiologicalReaction>
</comment>
<evidence type="ECO:0000256" key="4">
    <source>
        <dbReference type="ARBA" id="ARBA00022723"/>
    </source>
</evidence>
<keyword evidence="4" id="KW-0479">Metal-binding</keyword>
<keyword evidence="6" id="KW-0862">Zinc</keyword>
<evidence type="ECO:0000313" key="12">
    <source>
        <dbReference type="Proteomes" id="UP001330434"/>
    </source>
</evidence>
<evidence type="ECO:0000256" key="7">
    <source>
        <dbReference type="ARBA" id="ARBA00047989"/>
    </source>
</evidence>
<keyword evidence="12" id="KW-1185">Reference proteome</keyword>
<comment type="similarity">
    <text evidence="2 10">Belongs to the purine nucleoside phosphorylase YfiH/LACC1 family.</text>
</comment>
<evidence type="ECO:0000256" key="10">
    <source>
        <dbReference type="RuleBase" id="RU361274"/>
    </source>
</evidence>
<dbReference type="Pfam" id="PF02578">
    <property type="entry name" value="Cu-oxidase_4"/>
    <property type="match status" value="1"/>
</dbReference>
<evidence type="ECO:0000256" key="8">
    <source>
        <dbReference type="ARBA" id="ARBA00048968"/>
    </source>
</evidence>
<evidence type="ECO:0000256" key="1">
    <source>
        <dbReference type="ARBA" id="ARBA00000553"/>
    </source>
</evidence>
<accession>A0ABZ2C3M4</accession>
<keyword evidence="3" id="KW-0808">Transferase</keyword>
<evidence type="ECO:0000256" key="2">
    <source>
        <dbReference type="ARBA" id="ARBA00007353"/>
    </source>
</evidence>
<protein>
    <recommendedName>
        <fullName evidence="10">Purine nucleoside phosphorylase</fullName>
    </recommendedName>
</protein>
<dbReference type="CDD" id="cd16833">
    <property type="entry name" value="YfiH"/>
    <property type="match status" value="1"/>
</dbReference>
<dbReference type="Gene3D" id="3.60.140.10">
    <property type="entry name" value="CNF1/YfiH-like putative cysteine hydrolases"/>
    <property type="match status" value="1"/>
</dbReference>
<evidence type="ECO:0000256" key="6">
    <source>
        <dbReference type="ARBA" id="ARBA00022833"/>
    </source>
</evidence>
<proteinExistence type="inferred from homology"/>
<dbReference type="EMBL" id="CP133270">
    <property type="protein sequence ID" value="WVX66761.1"/>
    <property type="molecule type" value="Genomic_DNA"/>
</dbReference>
<dbReference type="PANTHER" id="PTHR30616">
    <property type="entry name" value="UNCHARACTERIZED PROTEIN YFIH"/>
    <property type="match status" value="1"/>
</dbReference>
<evidence type="ECO:0000256" key="9">
    <source>
        <dbReference type="ARBA" id="ARBA00049893"/>
    </source>
</evidence>